<feature type="transmembrane region" description="Helical" evidence="5">
    <location>
        <begin position="240"/>
        <end position="261"/>
    </location>
</feature>
<sequence>MAGTETTRPQQTGLAQAGAAPAAPGFGRLFGAHLAANLKELGRSSSFAMSTVAMPSLLYLFFGATNASNPAEAGRLAAAWGLFGVLGVAFFQFGVGVAQSRERPWFTYLRTLPAGGGPRIAAQVATALAFSLAAVAPVILLAVLINGATLTFLACLKLLLVLVLGGVPFALLGLAIGFSVTARASVPIAHLVYFPLAFLGGLWLPPDMLPAIVNQISLLTPTRHYAELAWSAIADGPLPLVHWAWLLGWGIVFAWVTLMAYRRDRGRRFA</sequence>
<dbReference type="Pfam" id="PF01061">
    <property type="entry name" value="ABC2_membrane"/>
    <property type="match status" value="1"/>
</dbReference>
<evidence type="ECO:0000256" key="5">
    <source>
        <dbReference type="SAM" id="Phobius"/>
    </source>
</evidence>
<dbReference type="EMBL" id="LPZR01000107">
    <property type="protein sequence ID" value="KYO53764.1"/>
    <property type="molecule type" value="Genomic_DNA"/>
</dbReference>
<dbReference type="PANTHER" id="PTHR43229:SF6">
    <property type="entry name" value="ABC-TYPE MULTIDRUG TRANSPORT SYSTEM, PERMEASE COMPONENT"/>
    <property type="match status" value="1"/>
</dbReference>
<organism evidence="7 8">
    <name type="scientific">Tistrella mobilis</name>
    <dbReference type="NCBI Taxonomy" id="171437"/>
    <lineage>
        <taxon>Bacteria</taxon>
        <taxon>Pseudomonadati</taxon>
        <taxon>Pseudomonadota</taxon>
        <taxon>Alphaproteobacteria</taxon>
        <taxon>Geminicoccales</taxon>
        <taxon>Geminicoccaceae</taxon>
        <taxon>Tistrella</taxon>
    </lineage>
</organism>
<dbReference type="AlphaFoldDB" id="A0A162L8H3"/>
<dbReference type="InterPro" id="IPR013525">
    <property type="entry name" value="ABC2_TM"/>
</dbReference>
<dbReference type="PANTHER" id="PTHR43229">
    <property type="entry name" value="NODULATION PROTEIN J"/>
    <property type="match status" value="1"/>
</dbReference>
<proteinExistence type="predicted"/>
<dbReference type="GO" id="GO:0016020">
    <property type="term" value="C:membrane"/>
    <property type="evidence" value="ECO:0007669"/>
    <property type="project" value="UniProtKB-SubCell"/>
</dbReference>
<keyword evidence="4 5" id="KW-0472">Membrane</keyword>
<comment type="subcellular location">
    <subcellularLocation>
        <location evidence="1">Membrane</location>
        <topology evidence="1">Multi-pass membrane protein</topology>
    </subcellularLocation>
</comment>
<evidence type="ECO:0000256" key="2">
    <source>
        <dbReference type="ARBA" id="ARBA00022692"/>
    </source>
</evidence>
<feature type="transmembrane region" description="Helical" evidence="5">
    <location>
        <begin position="120"/>
        <end position="145"/>
    </location>
</feature>
<dbReference type="GO" id="GO:0140359">
    <property type="term" value="F:ABC-type transporter activity"/>
    <property type="evidence" value="ECO:0007669"/>
    <property type="project" value="InterPro"/>
</dbReference>
<dbReference type="RefSeq" id="WP_062763458.1">
    <property type="nucleotide sequence ID" value="NZ_CP121045.1"/>
</dbReference>
<evidence type="ECO:0000313" key="8">
    <source>
        <dbReference type="Proteomes" id="UP000075787"/>
    </source>
</evidence>
<feature type="domain" description="ABC-2 type transporter transmembrane" evidence="6">
    <location>
        <begin position="30"/>
        <end position="228"/>
    </location>
</feature>
<dbReference type="GeneID" id="97243339"/>
<dbReference type="OrthoDB" id="9786643at2"/>
<evidence type="ECO:0000256" key="4">
    <source>
        <dbReference type="ARBA" id="ARBA00023136"/>
    </source>
</evidence>
<evidence type="ECO:0000259" key="6">
    <source>
        <dbReference type="Pfam" id="PF01061"/>
    </source>
</evidence>
<feature type="transmembrane region" description="Helical" evidence="5">
    <location>
        <begin position="186"/>
        <end position="204"/>
    </location>
</feature>
<feature type="transmembrane region" description="Helical" evidence="5">
    <location>
        <begin position="151"/>
        <end position="174"/>
    </location>
</feature>
<evidence type="ECO:0000256" key="1">
    <source>
        <dbReference type="ARBA" id="ARBA00004141"/>
    </source>
</evidence>
<keyword evidence="3 5" id="KW-1133">Transmembrane helix</keyword>
<protein>
    <recommendedName>
        <fullName evidence="6">ABC-2 type transporter transmembrane domain-containing protein</fullName>
    </recommendedName>
</protein>
<feature type="transmembrane region" description="Helical" evidence="5">
    <location>
        <begin position="77"/>
        <end position="99"/>
    </location>
</feature>
<comment type="caution">
    <text evidence="7">The sequence shown here is derived from an EMBL/GenBank/DDBJ whole genome shotgun (WGS) entry which is preliminary data.</text>
</comment>
<name>A0A162L8H3_9PROT</name>
<evidence type="ECO:0000256" key="3">
    <source>
        <dbReference type="ARBA" id="ARBA00022989"/>
    </source>
</evidence>
<accession>A0A162L8H3</accession>
<evidence type="ECO:0000313" key="7">
    <source>
        <dbReference type="EMBL" id="KYO53764.1"/>
    </source>
</evidence>
<keyword evidence="2 5" id="KW-0812">Transmembrane</keyword>
<reference evidence="7 8" key="1">
    <citation type="submission" date="2015-12" db="EMBL/GenBank/DDBJ databases">
        <title>Genome sequence of Tistrella mobilis MCCC 1A02139.</title>
        <authorList>
            <person name="Lu L."/>
            <person name="Lai Q."/>
            <person name="Shao Z."/>
            <person name="Qian P."/>
        </authorList>
    </citation>
    <scope>NUCLEOTIDE SEQUENCE [LARGE SCALE GENOMIC DNA]</scope>
    <source>
        <strain evidence="7 8">MCCC 1A02139</strain>
    </source>
</reference>
<dbReference type="Proteomes" id="UP000075787">
    <property type="component" value="Unassembled WGS sequence"/>
</dbReference>
<dbReference type="InterPro" id="IPR051784">
    <property type="entry name" value="Nod_factor_ABC_transporter"/>
</dbReference>
<feature type="transmembrane region" description="Helical" evidence="5">
    <location>
        <begin position="47"/>
        <end position="65"/>
    </location>
</feature>
<gene>
    <name evidence="7" type="ORF">AUP44_26315</name>
</gene>